<keyword evidence="11 18" id="KW-0413">Isomerase</keyword>
<dbReference type="PROSITE" id="PS01049">
    <property type="entry name" value="YJEF_C_1"/>
    <property type="match status" value="1"/>
</dbReference>
<dbReference type="InterPro" id="IPR017953">
    <property type="entry name" value="Carbohydrate_kinase_pred_CS"/>
</dbReference>
<dbReference type="PROSITE" id="PS51385">
    <property type="entry name" value="YJEF_N"/>
    <property type="match status" value="1"/>
</dbReference>
<comment type="catalytic activity">
    <reaction evidence="15 17 19">
        <text>(6S)-NADHX + ADP = AMP + phosphate + NADH + H(+)</text>
        <dbReference type="Rhea" id="RHEA:32223"/>
        <dbReference type="ChEBI" id="CHEBI:15378"/>
        <dbReference type="ChEBI" id="CHEBI:43474"/>
        <dbReference type="ChEBI" id="CHEBI:57945"/>
        <dbReference type="ChEBI" id="CHEBI:64074"/>
        <dbReference type="ChEBI" id="CHEBI:456215"/>
        <dbReference type="ChEBI" id="CHEBI:456216"/>
        <dbReference type="EC" id="4.2.1.136"/>
    </reaction>
</comment>
<evidence type="ECO:0000256" key="2">
    <source>
        <dbReference type="ARBA" id="ARBA00000909"/>
    </source>
</evidence>
<protein>
    <recommendedName>
        <fullName evidence="19">Bifunctional NAD(P)H-hydrate repair enzyme</fullName>
    </recommendedName>
    <alternativeName>
        <fullName evidence="19">Nicotinamide nucleotide repair protein</fullName>
    </alternativeName>
    <domain>
        <recommendedName>
            <fullName evidence="19">ADP-dependent (S)-NAD(P)H-hydrate dehydratase</fullName>
            <ecNumber evidence="19">4.2.1.136</ecNumber>
        </recommendedName>
        <alternativeName>
            <fullName evidence="19">ADP-dependent NAD(P)HX dehydratase</fullName>
        </alternativeName>
    </domain>
    <domain>
        <recommendedName>
            <fullName evidence="19">NAD(P)H-hydrate epimerase</fullName>
            <ecNumber evidence="19">5.1.99.6</ecNumber>
        </recommendedName>
    </domain>
</protein>
<dbReference type="Gene3D" id="3.40.50.10260">
    <property type="entry name" value="YjeF N-terminal domain"/>
    <property type="match status" value="1"/>
</dbReference>
<keyword evidence="5 18" id="KW-0479">Metal-binding</keyword>
<dbReference type="Proteomes" id="UP000282971">
    <property type="component" value="Unassembled WGS sequence"/>
</dbReference>
<dbReference type="EMBL" id="SACN01000001">
    <property type="protein sequence ID" value="RVT95197.1"/>
    <property type="molecule type" value="Genomic_DNA"/>
</dbReference>
<evidence type="ECO:0000313" key="23">
    <source>
        <dbReference type="Proteomes" id="UP000282971"/>
    </source>
</evidence>
<dbReference type="PIRSF" id="PIRSF017184">
    <property type="entry name" value="Nnr"/>
    <property type="match status" value="1"/>
</dbReference>
<evidence type="ECO:0000256" key="18">
    <source>
        <dbReference type="HAMAP-Rule" id="MF_01966"/>
    </source>
</evidence>
<feature type="binding site" evidence="17">
    <location>
        <position position="238"/>
    </location>
    <ligand>
        <name>(6S)-NADPHX</name>
        <dbReference type="ChEBI" id="CHEBI:64076"/>
    </ligand>
</feature>
<feature type="binding site" evidence="17">
    <location>
        <position position="291"/>
    </location>
    <ligand>
        <name>(6S)-NADPHX</name>
        <dbReference type="ChEBI" id="CHEBI:64076"/>
    </ligand>
</feature>
<evidence type="ECO:0000256" key="5">
    <source>
        <dbReference type="ARBA" id="ARBA00022723"/>
    </source>
</evidence>
<dbReference type="NCBIfam" id="TIGR00197">
    <property type="entry name" value="yjeF_nterm"/>
    <property type="match status" value="1"/>
</dbReference>
<feature type="binding site" evidence="17">
    <location>
        <position position="338"/>
    </location>
    <ligand>
        <name>(6S)-NADPHX</name>
        <dbReference type="ChEBI" id="CHEBI:64076"/>
    </ligand>
</feature>
<evidence type="ECO:0000256" key="19">
    <source>
        <dbReference type="PIRNR" id="PIRNR017184"/>
    </source>
</evidence>
<feature type="binding site" evidence="18">
    <location>
        <position position="148"/>
    </location>
    <ligand>
        <name>(6S)-NADPHX</name>
        <dbReference type="ChEBI" id="CHEBI:64076"/>
    </ligand>
</feature>
<dbReference type="GO" id="GO:0046872">
    <property type="term" value="F:metal ion binding"/>
    <property type="evidence" value="ECO:0007669"/>
    <property type="project" value="UniProtKB-UniRule"/>
</dbReference>
<evidence type="ECO:0000256" key="8">
    <source>
        <dbReference type="ARBA" id="ARBA00022857"/>
    </source>
</evidence>
<dbReference type="Pfam" id="PF01256">
    <property type="entry name" value="Carb_kinase"/>
    <property type="match status" value="1"/>
</dbReference>
<dbReference type="HAMAP" id="MF_01966">
    <property type="entry name" value="NADHX_epimerase"/>
    <property type="match status" value="1"/>
</dbReference>
<keyword evidence="8 17" id="KW-0521">NADP</keyword>
<feature type="domain" description="YjeF C-terminal" evidence="20">
    <location>
        <begin position="205"/>
        <end position="455"/>
    </location>
</feature>
<evidence type="ECO:0000256" key="9">
    <source>
        <dbReference type="ARBA" id="ARBA00022958"/>
    </source>
</evidence>
<comment type="catalytic activity">
    <reaction evidence="2 18 19">
        <text>(6R)-NADPHX = (6S)-NADPHX</text>
        <dbReference type="Rhea" id="RHEA:32227"/>
        <dbReference type="ChEBI" id="CHEBI:64076"/>
        <dbReference type="ChEBI" id="CHEBI:64077"/>
        <dbReference type="EC" id="5.1.99.6"/>
    </reaction>
</comment>
<dbReference type="GO" id="GO:0052856">
    <property type="term" value="F:NAD(P)HX epimerase activity"/>
    <property type="evidence" value="ECO:0007669"/>
    <property type="project" value="UniProtKB-UniRule"/>
</dbReference>
<evidence type="ECO:0000256" key="3">
    <source>
        <dbReference type="ARBA" id="ARBA00006001"/>
    </source>
</evidence>
<feature type="binding site" evidence="18">
    <location>
        <position position="151"/>
    </location>
    <ligand>
        <name>K(+)</name>
        <dbReference type="ChEBI" id="CHEBI:29103"/>
    </ligand>
</feature>
<evidence type="ECO:0000256" key="13">
    <source>
        <dbReference type="ARBA" id="ARBA00023268"/>
    </source>
</evidence>
<accession>A0A437MC32</accession>
<comment type="function">
    <text evidence="18">Catalyzes the epimerization of the S- and R-forms of NAD(P)HX, a damaged form of NAD(P)H that is a result of enzymatic or heat-dependent hydration. This is a prerequisite for the S-specific NAD(P)H-hydrate dehydratase to allow the repair of both epimers of NAD(P)HX.</text>
</comment>
<keyword evidence="23" id="KW-1185">Reference proteome</keyword>
<dbReference type="InterPro" id="IPR030677">
    <property type="entry name" value="Nnr"/>
</dbReference>
<dbReference type="CDD" id="cd01171">
    <property type="entry name" value="YXKO-related"/>
    <property type="match status" value="1"/>
</dbReference>
<dbReference type="OrthoDB" id="9806925at2"/>
<dbReference type="GO" id="GO:0052855">
    <property type="term" value="F:ADP-dependent NAD(P)H-hydrate dehydratase activity"/>
    <property type="evidence" value="ECO:0007669"/>
    <property type="project" value="UniProtKB-UniRule"/>
</dbReference>
<evidence type="ECO:0000256" key="15">
    <source>
        <dbReference type="ARBA" id="ARBA00048238"/>
    </source>
</evidence>
<comment type="cofactor">
    <cofactor evidence="17">
        <name>Mg(2+)</name>
        <dbReference type="ChEBI" id="CHEBI:18420"/>
    </cofactor>
</comment>
<dbReference type="InterPro" id="IPR029056">
    <property type="entry name" value="Ribokinase-like"/>
</dbReference>
<feature type="binding site" evidence="18">
    <location>
        <position position="59"/>
    </location>
    <ligand>
        <name>K(+)</name>
        <dbReference type="ChEBI" id="CHEBI:29103"/>
    </ligand>
</feature>
<reference evidence="22 23" key="1">
    <citation type="submission" date="2019-01" db="EMBL/GenBank/DDBJ databases">
        <authorList>
            <person name="Chen W.-M."/>
        </authorList>
    </citation>
    <scope>NUCLEOTIDE SEQUENCE [LARGE SCALE GENOMIC DNA]</scope>
    <source>
        <strain evidence="22 23">CCP-7</strain>
    </source>
</reference>
<feature type="binding site" evidence="17">
    <location>
        <position position="401"/>
    </location>
    <ligand>
        <name>(6S)-NADPHX</name>
        <dbReference type="ChEBI" id="CHEBI:64076"/>
    </ligand>
</feature>
<evidence type="ECO:0000256" key="6">
    <source>
        <dbReference type="ARBA" id="ARBA00022741"/>
    </source>
</evidence>
<evidence type="ECO:0000256" key="14">
    <source>
        <dbReference type="ARBA" id="ARBA00025153"/>
    </source>
</evidence>
<dbReference type="InterPro" id="IPR000631">
    <property type="entry name" value="CARKD"/>
</dbReference>
<feature type="binding site" evidence="18">
    <location>
        <begin position="58"/>
        <end position="62"/>
    </location>
    <ligand>
        <name>(6S)-NADPHX</name>
        <dbReference type="ChEBI" id="CHEBI:64076"/>
    </ligand>
</feature>
<dbReference type="GO" id="GO:0046496">
    <property type="term" value="P:nicotinamide nucleotide metabolic process"/>
    <property type="evidence" value="ECO:0007669"/>
    <property type="project" value="UniProtKB-UniRule"/>
</dbReference>
<comment type="cofactor">
    <cofactor evidence="18 19">
        <name>K(+)</name>
        <dbReference type="ChEBI" id="CHEBI:29103"/>
    </cofactor>
    <text evidence="18 19">Binds 1 potassium ion per subunit.</text>
</comment>
<comment type="function">
    <text evidence="14 19">Bifunctional enzyme that catalyzes the epimerization of the S- and R-forms of NAD(P)HX and the dehydration of the S-form of NAD(P)HX at the expense of ADP, which is converted to AMP. This allows the repair of both epimers of NAD(P)HX, a damaged form of NAD(P)H that is a result of enzymatic or heat-dependent hydration.</text>
</comment>
<feature type="binding site" evidence="18">
    <location>
        <begin position="119"/>
        <end position="125"/>
    </location>
    <ligand>
        <name>(6S)-NADPHX</name>
        <dbReference type="ChEBI" id="CHEBI:64076"/>
    </ligand>
</feature>
<dbReference type="AlphaFoldDB" id="A0A437MC32"/>
<comment type="similarity">
    <text evidence="17">Belongs to the NnrD/CARKD family.</text>
</comment>
<organism evidence="22 23">
    <name type="scientific">Sphingomonas crocodyli</name>
    <dbReference type="NCBI Taxonomy" id="1979270"/>
    <lineage>
        <taxon>Bacteria</taxon>
        <taxon>Pseudomonadati</taxon>
        <taxon>Pseudomonadota</taxon>
        <taxon>Alphaproteobacteria</taxon>
        <taxon>Sphingomonadales</taxon>
        <taxon>Sphingomonadaceae</taxon>
        <taxon>Sphingomonas</taxon>
    </lineage>
</organism>
<feature type="binding site" evidence="18">
    <location>
        <position position="115"/>
    </location>
    <ligand>
        <name>K(+)</name>
        <dbReference type="ChEBI" id="CHEBI:29103"/>
    </ligand>
</feature>
<dbReference type="PANTHER" id="PTHR12592:SF0">
    <property type="entry name" value="ATP-DEPENDENT (S)-NAD(P)H-HYDRATE DEHYDRATASE"/>
    <property type="match status" value="1"/>
</dbReference>
<dbReference type="PROSITE" id="PS01050">
    <property type="entry name" value="YJEF_C_2"/>
    <property type="match status" value="1"/>
</dbReference>
<comment type="catalytic activity">
    <reaction evidence="1 18 19">
        <text>(6R)-NADHX = (6S)-NADHX</text>
        <dbReference type="Rhea" id="RHEA:32215"/>
        <dbReference type="ChEBI" id="CHEBI:64074"/>
        <dbReference type="ChEBI" id="CHEBI:64075"/>
        <dbReference type="EC" id="5.1.99.6"/>
    </reaction>
</comment>
<evidence type="ECO:0000259" key="20">
    <source>
        <dbReference type="PROSITE" id="PS51383"/>
    </source>
</evidence>
<keyword evidence="7 17" id="KW-0067">ATP-binding</keyword>
<keyword evidence="10 17" id="KW-0520">NAD</keyword>
<evidence type="ECO:0000256" key="10">
    <source>
        <dbReference type="ARBA" id="ARBA00023027"/>
    </source>
</evidence>
<evidence type="ECO:0000256" key="16">
    <source>
        <dbReference type="ARBA" id="ARBA00049209"/>
    </source>
</evidence>
<dbReference type="GO" id="GO:0110051">
    <property type="term" value="P:metabolite repair"/>
    <property type="evidence" value="ECO:0007669"/>
    <property type="project" value="TreeGrafter"/>
</dbReference>
<comment type="subunit">
    <text evidence="17">Homotetramer.</text>
</comment>
<feature type="binding site" evidence="17">
    <location>
        <position position="400"/>
    </location>
    <ligand>
        <name>AMP</name>
        <dbReference type="ChEBI" id="CHEBI:456215"/>
    </ligand>
</feature>
<comment type="function">
    <text evidence="17">Catalyzes the dehydration of the S-form of NAD(P)HX at the expense of ADP, which is converted to AMP. Together with NAD(P)HX epimerase, which catalyzes the epimerization of the S- and R-forms, the enzyme allows the repair of both epimers of NAD(P)HX, a damaged form of NAD(P)H that is a result of enzymatic or heat-dependent hydration.</text>
</comment>
<keyword evidence="12 17" id="KW-0456">Lyase</keyword>
<dbReference type="EC" id="4.2.1.136" evidence="19"/>
<dbReference type="NCBIfam" id="TIGR00196">
    <property type="entry name" value="yjeF_cterm"/>
    <property type="match status" value="1"/>
</dbReference>
<comment type="caution">
    <text evidence="22">The sequence shown here is derived from an EMBL/GenBank/DDBJ whole genome shotgun (WGS) entry which is preliminary data.</text>
</comment>
<dbReference type="EC" id="5.1.99.6" evidence="19"/>
<dbReference type="InterPro" id="IPR036652">
    <property type="entry name" value="YjeF_N_dom_sf"/>
</dbReference>
<gene>
    <name evidence="17" type="primary">nnrD</name>
    <name evidence="18" type="synonym">nnrE</name>
    <name evidence="22" type="ORF">EOD43_13740</name>
</gene>
<dbReference type="SUPFAM" id="SSF53613">
    <property type="entry name" value="Ribokinase-like"/>
    <property type="match status" value="1"/>
</dbReference>
<comment type="similarity">
    <text evidence="18">Belongs to the NnrE/AIBP family.</text>
</comment>
<evidence type="ECO:0000256" key="12">
    <source>
        <dbReference type="ARBA" id="ARBA00023239"/>
    </source>
</evidence>
<dbReference type="GO" id="GO:0005524">
    <property type="term" value="F:ATP binding"/>
    <property type="evidence" value="ECO:0007669"/>
    <property type="project" value="UniProtKB-UniRule"/>
</dbReference>
<keyword evidence="6 17" id="KW-0547">Nucleotide-binding</keyword>
<evidence type="ECO:0000256" key="4">
    <source>
        <dbReference type="ARBA" id="ARBA00009524"/>
    </source>
</evidence>
<comment type="catalytic activity">
    <reaction evidence="16 17 19">
        <text>(6S)-NADPHX + ADP = AMP + phosphate + NADPH + H(+)</text>
        <dbReference type="Rhea" id="RHEA:32235"/>
        <dbReference type="ChEBI" id="CHEBI:15378"/>
        <dbReference type="ChEBI" id="CHEBI:43474"/>
        <dbReference type="ChEBI" id="CHEBI:57783"/>
        <dbReference type="ChEBI" id="CHEBI:64076"/>
        <dbReference type="ChEBI" id="CHEBI:456215"/>
        <dbReference type="ChEBI" id="CHEBI:456216"/>
        <dbReference type="EC" id="4.2.1.136"/>
    </reaction>
</comment>
<keyword evidence="9 18" id="KW-0630">Potassium</keyword>
<sequence>MSGRPILTAAETRAAEDEVFATGITVEELMERAGQAVAEAVWRCAGAAPTLVLCGPGNNGGDGYVIARALADKGVKVRVAASGDPRTDAAQAMRARWTGPVEDLADAKGAPILVDALFGTGLARPLDIAITGPLERLAEAARQRIAVDLPSGIGTDDGALLGATIDYEMTVALGNLKPAHRLQPAVATMGRIVVADIGLNAASALVEIARPRLPAPGATDHKYTRGMVVVAEGAMPGAAMLSAMAAQRAGAGYVVLAGEGQGGPAAMVRWSDPLATLLADDRVGAVVVGPGLGRTNAGALLLDVALASGRRLVIDADALVLLAERRLPLAGMPILTPHEGEFARLFGDLPGTRIGRARAAAAKTQAVVVLKGADTVVAAPDGRAAIAPPAPGWLASAGTGDVLAGAIGACLARGMEPFDAAQAGVWLQAEAARIVGPGLIADDLIPALTTALVACG</sequence>
<comment type="caution">
    <text evidence="18">Lacks conserved residue(s) required for the propagation of feature annotation.</text>
</comment>
<name>A0A437MC32_9SPHN</name>
<comment type="similarity">
    <text evidence="3 19">In the N-terminal section; belongs to the NnrE/AIBP family.</text>
</comment>
<dbReference type="Gene3D" id="3.40.1190.20">
    <property type="match status" value="1"/>
</dbReference>
<evidence type="ECO:0000256" key="7">
    <source>
        <dbReference type="ARBA" id="ARBA00022840"/>
    </source>
</evidence>
<feature type="domain" description="YjeF N-terminal" evidence="21">
    <location>
        <begin position="7"/>
        <end position="205"/>
    </location>
</feature>
<proteinExistence type="inferred from homology"/>
<evidence type="ECO:0000256" key="11">
    <source>
        <dbReference type="ARBA" id="ARBA00023235"/>
    </source>
</evidence>
<dbReference type="HAMAP" id="MF_01965">
    <property type="entry name" value="NADHX_dehydratase"/>
    <property type="match status" value="1"/>
</dbReference>
<comment type="similarity">
    <text evidence="4 19">In the C-terminal section; belongs to the NnrD/CARKD family.</text>
</comment>
<evidence type="ECO:0000259" key="21">
    <source>
        <dbReference type="PROSITE" id="PS51385"/>
    </source>
</evidence>
<dbReference type="PANTHER" id="PTHR12592">
    <property type="entry name" value="ATP-DEPENDENT (S)-NAD(P)H-HYDRATE DEHYDRATASE FAMILY MEMBER"/>
    <property type="match status" value="1"/>
</dbReference>
<evidence type="ECO:0000256" key="17">
    <source>
        <dbReference type="HAMAP-Rule" id="MF_01965"/>
    </source>
</evidence>
<dbReference type="Pfam" id="PF03853">
    <property type="entry name" value="YjeF_N"/>
    <property type="match status" value="1"/>
</dbReference>
<evidence type="ECO:0000256" key="1">
    <source>
        <dbReference type="ARBA" id="ARBA00000013"/>
    </source>
</evidence>
<dbReference type="InterPro" id="IPR004443">
    <property type="entry name" value="YjeF_N_dom"/>
</dbReference>
<feature type="binding site" evidence="17">
    <location>
        <begin position="371"/>
        <end position="375"/>
    </location>
    <ligand>
        <name>AMP</name>
        <dbReference type="ChEBI" id="CHEBI:456215"/>
    </ligand>
</feature>
<keyword evidence="13" id="KW-0511">Multifunctional enzyme</keyword>
<dbReference type="SUPFAM" id="SSF64153">
    <property type="entry name" value="YjeF N-terminal domain-like"/>
    <property type="match status" value="1"/>
</dbReference>
<dbReference type="PROSITE" id="PS51383">
    <property type="entry name" value="YJEF_C_3"/>
    <property type="match status" value="1"/>
</dbReference>
<evidence type="ECO:0000313" key="22">
    <source>
        <dbReference type="EMBL" id="RVT95197.1"/>
    </source>
</evidence>